<reference evidence="3" key="1">
    <citation type="submission" date="2019-07" db="EMBL/GenBank/DDBJ databases">
        <title>De Novo Assembly of kiwifruit Actinidia rufa.</title>
        <authorList>
            <person name="Sugita-Konishi S."/>
            <person name="Sato K."/>
            <person name="Mori E."/>
            <person name="Abe Y."/>
            <person name="Kisaki G."/>
            <person name="Hamano K."/>
            <person name="Suezawa K."/>
            <person name="Otani M."/>
            <person name="Fukuda T."/>
            <person name="Manabe T."/>
            <person name="Gomi K."/>
            <person name="Tabuchi M."/>
            <person name="Akimitsu K."/>
            <person name="Kataoka I."/>
        </authorList>
    </citation>
    <scope>NUCLEOTIDE SEQUENCE [LARGE SCALE GENOMIC DNA]</scope>
    <source>
        <strain evidence="3">cv. Fuchu</strain>
    </source>
</reference>
<evidence type="ECO:0000256" key="1">
    <source>
        <dbReference type="SAM" id="MobiDB-lite"/>
    </source>
</evidence>
<dbReference type="OrthoDB" id="5370059at2759"/>
<feature type="region of interest" description="Disordered" evidence="1">
    <location>
        <begin position="206"/>
        <end position="225"/>
    </location>
</feature>
<gene>
    <name evidence="2" type="ORF">Acr_00g0043650</name>
</gene>
<name>A0A7J0DKE4_9ERIC</name>
<organism evidence="2 3">
    <name type="scientific">Actinidia rufa</name>
    <dbReference type="NCBI Taxonomy" id="165716"/>
    <lineage>
        <taxon>Eukaryota</taxon>
        <taxon>Viridiplantae</taxon>
        <taxon>Streptophyta</taxon>
        <taxon>Embryophyta</taxon>
        <taxon>Tracheophyta</taxon>
        <taxon>Spermatophyta</taxon>
        <taxon>Magnoliopsida</taxon>
        <taxon>eudicotyledons</taxon>
        <taxon>Gunneridae</taxon>
        <taxon>Pentapetalae</taxon>
        <taxon>asterids</taxon>
        <taxon>Ericales</taxon>
        <taxon>Actinidiaceae</taxon>
        <taxon>Actinidia</taxon>
    </lineage>
</organism>
<protein>
    <submittedName>
        <fullName evidence="2">Regulator of chromosome condensation (RCC1) family protein</fullName>
    </submittedName>
</protein>
<dbReference type="AlphaFoldDB" id="A0A7J0DKE4"/>
<accession>A0A7J0DKE4</accession>
<keyword evidence="3" id="KW-1185">Reference proteome</keyword>
<dbReference type="Proteomes" id="UP000585474">
    <property type="component" value="Unassembled WGS sequence"/>
</dbReference>
<sequence length="251" mass="27850">MTGDGEGDNEGVRMEEVKERLVFMCGTFPELCRRGRRSLTRGGLASAVDRSRMLVEGCLRRRLRFLHGHFSERYSFSIFNHHRAIAMKQAQWSPVPELGRDPIEHYSSGTDDLGQSYVASGKHGEIPEVFPLPIEASIMKAAAGWAAHCVAVIATLLGALNTKNGEVYTWGWRECIPSGKVFGDPSTDIGLDKEVFERHNSFLPEQVSSVDGKGGGDESTKRRRISSFKQSVESLSSGDENLSQHCLVLWH</sequence>
<proteinExistence type="predicted"/>
<evidence type="ECO:0000313" key="3">
    <source>
        <dbReference type="Proteomes" id="UP000585474"/>
    </source>
</evidence>
<evidence type="ECO:0000313" key="2">
    <source>
        <dbReference type="EMBL" id="GFS36057.1"/>
    </source>
</evidence>
<dbReference type="EMBL" id="BJWL01000240">
    <property type="protein sequence ID" value="GFS36057.1"/>
    <property type="molecule type" value="Genomic_DNA"/>
</dbReference>
<comment type="caution">
    <text evidence="2">The sequence shown here is derived from an EMBL/GenBank/DDBJ whole genome shotgun (WGS) entry which is preliminary data.</text>
</comment>